<dbReference type="EMBL" id="CAXIEN010000258">
    <property type="protein sequence ID" value="CAL1290071.1"/>
    <property type="molecule type" value="Genomic_DNA"/>
</dbReference>
<keyword evidence="3" id="KW-1185">Reference proteome</keyword>
<evidence type="ECO:0000259" key="1">
    <source>
        <dbReference type="SMART" id="SM00642"/>
    </source>
</evidence>
<dbReference type="PANTHER" id="PTHR10357:SF179">
    <property type="entry name" value="NEUTRAL AND BASIC AMINO ACID TRANSPORT PROTEIN RBAT"/>
    <property type="match status" value="1"/>
</dbReference>
<feature type="domain" description="Glycosyl hydrolase family 13 catalytic" evidence="1">
    <location>
        <begin position="143"/>
        <end position="529"/>
    </location>
</feature>
<dbReference type="InterPro" id="IPR017853">
    <property type="entry name" value="GH"/>
</dbReference>
<dbReference type="SMART" id="SM00642">
    <property type="entry name" value="Aamy"/>
    <property type="match status" value="1"/>
</dbReference>
<accession>A0AAV2B1B5</accession>
<protein>
    <recommendedName>
        <fullName evidence="1">Glycosyl hydrolase family 13 catalytic domain-containing protein</fullName>
    </recommendedName>
</protein>
<dbReference type="SUPFAM" id="SSF51445">
    <property type="entry name" value="(Trans)glycosidases"/>
    <property type="match status" value="1"/>
</dbReference>
<evidence type="ECO:0000313" key="3">
    <source>
        <dbReference type="Proteomes" id="UP001497382"/>
    </source>
</evidence>
<dbReference type="GO" id="GO:0005975">
    <property type="term" value="P:carbohydrate metabolic process"/>
    <property type="evidence" value="ECO:0007669"/>
    <property type="project" value="InterPro"/>
</dbReference>
<dbReference type="PANTHER" id="PTHR10357">
    <property type="entry name" value="ALPHA-AMYLASE FAMILY MEMBER"/>
    <property type="match status" value="1"/>
</dbReference>
<reference evidence="2 3" key="1">
    <citation type="submission" date="2024-04" db="EMBL/GenBank/DDBJ databases">
        <authorList>
            <person name="Rising A."/>
            <person name="Reimegard J."/>
            <person name="Sonavane S."/>
            <person name="Akerstrom W."/>
            <person name="Nylinder S."/>
            <person name="Hedman E."/>
            <person name="Kallberg Y."/>
        </authorList>
    </citation>
    <scope>NUCLEOTIDE SEQUENCE [LARGE SCALE GENOMIC DNA]</scope>
</reference>
<dbReference type="InterPro" id="IPR006047">
    <property type="entry name" value="GH13_cat_dom"/>
</dbReference>
<comment type="caution">
    <text evidence="2">The sequence shown here is derived from an EMBL/GenBank/DDBJ whole genome shotgun (WGS) entry which is preliminary data.</text>
</comment>
<sequence>MSTLPALDDLQSKARLSGNLTLDLRLNRQTSTPHLVTPTTSTQEQESRCSHGLFKNCTTVFQCSRFKSDFPTYRPLHKQMSSPSSPWWQWSERSRFCVLFASVVLSTIAFWAGVLLWNTRSPPDTNAHSLRDHQWYRDAVFYEIFPASFLDTDSDGYGDFQGIIRKLDYISDLGTTAIRLNSIFSALDYPLEYEHIIDLHSADPHLGRMDDFRELVKVAHEKGLKIVLDLNPTVTSDQHTWALHWQRGIPGYEHFYASANRSKAPPEMENSEGPPPEEWELTQRTFGGHYVLNWSNPFVQEEYRKAIDHWLDMGVDGIYMKHLDSMHVLSHHHVPIILRQWRNTLDKSSSSEQSSRRILIVSSKFADYLVNEMGMDKSILADVDLLDHPLLVGSGEEMGKQVLGLRSAWPEGWPVPMWHLGSSDTFRIASRIEPRYHMAAMYLLMSLPGANSVFYGDEIGLKDSYDVFSGRVYRGGQLTPMQWTADNTSGGFTDNFTNPWLPINPEHYTTNVQNQKNRLREFGRILSFRKNTLKNYRDRDQRVDVLDPNIIVLERTHHRHKSKRIILAANFGNVSEEKEFPEAYGNVKVVMTTAGPTRTRVRSRGFTLSPGAAFVAEVTLLYYPSPAILND</sequence>
<name>A0AAV2B1B5_9ARAC</name>
<dbReference type="Pfam" id="PF00128">
    <property type="entry name" value="Alpha-amylase"/>
    <property type="match status" value="2"/>
</dbReference>
<gene>
    <name evidence="2" type="ORF">LARSCL_LOCUS16264</name>
</gene>
<dbReference type="Proteomes" id="UP001497382">
    <property type="component" value="Unassembled WGS sequence"/>
</dbReference>
<dbReference type="Gene3D" id="3.20.20.80">
    <property type="entry name" value="Glycosidases"/>
    <property type="match status" value="3"/>
</dbReference>
<evidence type="ECO:0000313" key="2">
    <source>
        <dbReference type="EMBL" id="CAL1290071.1"/>
    </source>
</evidence>
<dbReference type="AlphaFoldDB" id="A0AAV2B1B5"/>
<proteinExistence type="predicted"/>
<organism evidence="2 3">
    <name type="scientific">Larinioides sclopetarius</name>
    <dbReference type="NCBI Taxonomy" id="280406"/>
    <lineage>
        <taxon>Eukaryota</taxon>
        <taxon>Metazoa</taxon>
        <taxon>Ecdysozoa</taxon>
        <taxon>Arthropoda</taxon>
        <taxon>Chelicerata</taxon>
        <taxon>Arachnida</taxon>
        <taxon>Araneae</taxon>
        <taxon>Araneomorphae</taxon>
        <taxon>Entelegynae</taxon>
        <taxon>Araneoidea</taxon>
        <taxon>Araneidae</taxon>
        <taxon>Larinioides</taxon>
    </lineage>
</organism>